<dbReference type="EMBL" id="JBHUFW010000004">
    <property type="protein sequence ID" value="MFD1861939.1"/>
    <property type="molecule type" value="Genomic_DNA"/>
</dbReference>
<reference evidence="10" key="1">
    <citation type="journal article" date="2019" name="Int. J. Syst. Evol. Microbiol.">
        <title>The Global Catalogue of Microorganisms (GCM) 10K type strain sequencing project: providing services to taxonomists for standard genome sequencing and annotation.</title>
        <authorList>
            <consortium name="The Broad Institute Genomics Platform"/>
            <consortium name="The Broad Institute Genome Sequencing Center for Infectious Disease"/>
            <person name="Wu L."/>
            <person name="Ma J."/>
        </authorList>
    </citation>
    <scope>NUCLEOTIDE SEQUENCE [LARGE SCALE GENOMIC DNA]</scope>
    <source>
        <strain evidence="10">CGMCC 1.15475</strain>
    </source>
</reference>
<comment type="subcellular location">
    <subcellularLocation>
        <location evidence="1">Cell membrane</location>
        <topology evidence="1">Multi-pass membrane protein</topology>
    </subcellularLocation>
</comment>
<keyword evidence="9" id="KW-0012">Acyltransferase</keyword>
<dbReference type="GO" id="GO:0016746">
    <property type="term" value="F:acyltransferase activity"/>
    <property type="evidence" value="ECO:0007669"/>
    <property type="project" value="UniProtKB-KW"/>
</dbReference>
<dbReference type="Pfam" id="PF01757">
    <property type="entry name" value="Acyl_transf_3"/>
    <property type="match status" value="1"/>
</dbReference>
<keyword evidence="3" id="KW-1003">Cell membrane</keyword>
<dbReference type="PANTHER" id="PTHR40074:SF2">
    <property type="entry name" value="O-ACETYLTRANSFERASE WECH"/>
    <property type="match status" value="1"/>
</dbReference>
<feature type="transmembrane region" description="Helical" evidence="7">
    <location>
        <begin position="244"/>
        <end position="262"/>
    </location>
</feature>
<evidence type="ECO:0000256" key="2">
    <source>
        <dbReference type="ARBA" id="ARBA00007400"/>
    </source>
</evidence>
<sequence>MRKLTEIDMIRAIACLSVVYNHVITNYQKFSGAAFVESMPFLVIRYLFLFATPIFILISITLLARSYPDKLPKGFLWSRIKYIFVPYALIGLFSSYLISLQSESTFLEIAWNTVGLGDWHGFFILVIFQFYVLYYVLNRPLRKINPWIAIIVSFLITFSHLYAIENTEAYRQFIFTEYPLWYRTHIFAWISYFTAGFYIGVYYDQLAAFAHKWIVGLAAFAAAGFGWIFYNVQTVGYTVVSSDRYDMFFYTIAVFFLLVVVFQRSERPHPLLEIVGSFSFFIYLAHMTFILGLSRIINVFNGSFILYTGSLLLFTVGICIGVGALLYLHRWSQWITGRNRLLDRLLPRLVSRVE</sequence>
<keyword evidence="6 7" id="KW-0472">Membrane</keyword>
<keyword evidence="9" id="KW-0808">Transferase</keyword>
<evidence type="ECO:0000256" key="6">
    <source>
        <dbReference type="ARBA" id="ARBA00023136"/>
    </source>
</evidence>
<evidence type="ECO:0000256" key="5">
    <source>
        <dbReference type="ARBA" id="ARBA00022989"/>
    </source>
</evidence>
<dbReference type="InterPro" id="IPR002656">
    <property type="entry name" value="Acyl_transf_3_dom"/>
</dbReference>
<dbReference type="PANTHER" id="PTHR40074">
    <property type="entry name" value="O-ACETYLTRANSFERASE WECH"/>
    <property type="match status" value="1"/>
</dbReference>
<evidence type="ECO:0000259" key="8">
    <source>
        <dbReference type="Pfam" id="PF01757"/>
    </source>
</evidence>
<accession>A0ABW4QEF9</accession>
<evidence type="ECO:0000256" key="7">
    <source>
        <dbReference type="SAM" id="Phobius"/>
    </source>
</evidence>
<feature type="transmembrane region" description="Helical" evidence="7">
    <location>
        <begin position="119"/>
        <end position="137"/>
    </location>
</feature>
<evidence type="ECO:0000256" key="4">
    <source>
        <dbReference type="ARBA" id="ARBA00022692"/>
    </source>
</evidence>
<comment type="similarity">
    <text evidence="2">Belongs to the acyltransferase 3 family.</text>
</comment>
<feature type="domain" description="Acyltransferase 3" evidence="8">
    <location>
        <begin position="6"/>
        <end position="321"/>
    </location>
</feature>
<dbReference type="Proteomes" id="UP001597273">
    <property type="component" value="Unassembled WGS sequence"/>
</dbReference>
<evidence type="ECO:0000256" key="1">
    <source>
        <dbReference type="ARBA" id="ARBA00004651"/>
    </source>
</evidence>
<organism evidence="9 10">
    <name type="scientific">Planococcus chinensis</name>
    <dbReference type="NCBI Taxonomy" id="272917"/>
    <lineage>
        <taxon>Bacteria</taxon>
        <taxon>Bacillati</taxon>
        <taxon>Bacillota</taxon>
        <taxon>Bacilli</taxon>
        <taxon>Bacillales</taxon>
        <taxon>Caryophanaceae</taxon>
        <taxon>Planococcus</taxon>
    </lineage>
</organism>
<feature type="transmembrane region" description="Helical" evidence="7">
    <location>
        <begin position="76"/>
        <end position="99"/>
    </location>
</feature>
<evidence type="ECO:0000313" key="9">
    <source>
        <dbReference type="EMBL" id="MFD1861939.1"/>
    </source>
</evidence>
<dbReference type="RefSeq" id="WP_204891002.1">
    <property type="nucleotide sequence ID" value="NZ_JBHUFW010000004.1"/>
</dbReference>
<keyword evidence="10" id="KW-1185">Reference proteome</keyword>
<proteinExistence type="inferred from homology"/>
<keyword evidence="5 7" id="KW-1133">Transmembrane helix</keyword>
<protein>
    <submittedName>
        <fullName evidence="9">Acyltransferase family protein</fullName>
    </submittedName>
</protein>
<feature type="transmembrane region" description="Helical" evidence="7">
    <location>
        <begin position="44"/>
        <end position="64"/>
    </location>
</feature>
<evidence type="ECO:0000256" key="3">
    <source>
        <dbReference type="ARBA" id="ARBA00022475"/>
    </source>
</evidence>
<feature type="transmembrane region" description="Helical" evidence="7">
    <location>
        <begin position="7"/>
        <end position="24"/>
    </location>
</feature>
<feature type="transmembrane region" description="Helical" evidence="7">
    <location>
        <begin position="184"/>
        <end position="201"/>
    </location>
</feature>
<name>A0ABW4QEF9_9BACL</name>
<evidence type="ECO:0000313" key="10">
    <source>
        <dbReference type="Proteomes" id="UP001597273"/>
    </source>
</evidence>
<keyword evidence="4 7" id="KW-0812">Transmembrane</keyword>
<gene>
    <name evidence="9" type="ORF">ACFSDB_03315</name>
</gene>
<feature type="transmembrane region" description="Helical" evidence="7">
    <location>
        <begin position="304"/>
        <end position="328"/>
    </location>
</feature>
<comment type="caution">
    <text evidence="9">The sequence shown here is derived from an EMBL/GenBank/DDBJ whole genome shotgun (WGS) entry which is preliminary data.</text>
</comment>
<feature type="transmembrane region" description="Helical" evidence="7">
    <location>
        <begin position="144"/>
        <end position="164"/>
    </location>
</feature>
<feature type="transmembrane region" description="Helical" evidence="7">
    <location>
        <begin position="274"/>
        <end position="298"/>
    </location>
</feature>
<feature type="transmembrane region" description="Helical" evidence="7">
    <location>
        <begin position="213"/>
        <end position="232"/>
    </location>
</feature>